<dbReference type="Pfam" id="PF07484">
    <property type="entry name" value="Collar"/>
    <property type="match status" value="1"/>
</dbReference>
<comment type="caution">
    <text evidence="2">The sequence shown here is derived from an EMBL/GenBank/DDBJ whole genome shotgun (WGS) entry which is preliminary data.</text>
</comment>
<dbReference type="InterPro" id="IPR011083">
    <property type="entry name" value="Phage_tail_collar_dom"/>
</dbReference>
<name>A0ABV0B9P6_9SPHN</name>
<evidence type="ECO:0000259" key="1">
    <source>
        <dbReference type="Pfam" id="PF07484"/>
    </source>
</evidence>
<reference evidence="2 3" key="1">
    <citation type="submission" date="2024-05" db="EMBL/GenBank/DDBJ databases">
        <title>Sphingomonas sp. HF-S3 16S ribosomal RNA gene Genome sequencing and assembly.</title>
        <authorList>
            <person name="Lee H."/>
        </authorList>
    </citation>
    <scope>NUCLEOTIDE SEQUENCE [LARGE SCALE GENOMIC DNA]</scope>
    <source>
        <strain evidence="2 3">HF-S3</strain>
    </source>
</reference>
<dbReference type="Proteomes" id="UP001427805">
    <property type="component" value="Unassembled WGS sequence"/>
</dbReference>
<sequence length="177" mass="18360">MSDPYLGEIRPFAGTYAPRNWRLCDGSIISIADNQALFTLLGTTFGGDGQTTFGLPDLRGRLPVGVGQGRGLTNRFLSQMGGSESVTLTQAQIPGHTHAVVVSGDAAESPQPANQVPAAPVNGGVFYLPPNIGSQVDAPLAGDCLTAAGNSQPHENRMPGTAITYIISAAGIFPQRN</sequence>
<evidence type="ECO:0000313" key="2">
    <source>
        <dbReference type="EMBL" id="MEN3748298.1"/>
    </source>
</evidence>
<accession>A0ABV0B9P6</accession>
<organism evidence="2 3">
    <name type="scientific">Sphingomonas rustica</name>
    <dbReference type="NCBI Taxonomy" id="3103142"/>
    <lineage>
        <taxon>Bacteria</taxon>
        <taxon>Pseudomonadati</taxon>
        <taxon>Pseudomonadota</taxon>
        <taxon>Alphaproteobacteria</taxon>
        <taxon>Sphingomonadales</taxon>
        <taxon>Sphingomonadaceae</taxon>
        <taxon>Sphingomonas</taxon>
    </lineage>
</organism>
<proteinExistence type="predicted"/>
<gene>
    <name evidence="2" type="ORF">TPR58_14070</name>
</gene>
<dbReference type="SUPFAM" id="SSF88874">
    <property type="entry name" value="Receptor-binding domain of short tail fibre protein gp12"/>
    <property type="match status" value="1"/>
</dbReference>
<dbReference type="InterPro" id="IPR037053">
    <property type="entry name" value="Phage_tail_collar_dom_sf"/>
</dbReference>
<evidence type="ECO:0000313" key="3">
    <source>
        <dbReference type="Proteomes" id="UP001427805"/>
    </source>
</evidence>
<keyword evidence="3" id="KW-1185">Reference proteome</keyword>
<dbReference type="Gene3D" id="3.90.1340.10">
    <property type="entry name" value="Phage tail collar domain"/>
    <property type="match status" value="1"/>
</dbReference>
<protein>
    <submittedName>
        <fullName evidence="2">Tail fiber protein</fullName>
    </submittedName>
</protein>
<dbReference type="EMBL" id="JBDIZK010000008">
    <property type="protein sequence ID" value="MEN3748298.1"/>
    <property type="molecule type" value="Genomic_DNA"/>
</dbReference>
<feature type="domain" description="Phage tail collar" evidence="1">
    <location>
        <begin position="7"/>
        <end position="63"/>
    </location>
</feature>
<dbReference type="RefSeq" id="WP_346247319.1">
    <property type="nucleotide sequence ID" value="NZ_JBDIZK010000008.1"/>
</dbReference>